<evidence type="ECO:0000313" key="4">
    <source>
        <dbReference type="Proteomes" id="UP000539052"/>
    </source>
</evidence>
<keyword evidence="4" id="KW-1185">Reference proteome</keyword>
<dbReference type="RefSeq" id="WP_170821292.1">
    <property type="nucleotide sequence ID" value="NZ_JAAOXG010000019.1"/>
</dbReference>
<comment type="caution">
    <text evidence="3">The sequence shown here is derived from an EMBL/GenBank/DDBJ whole genome shotgun (WGS) entry which is preliminary data.</text>
</comment>
<feature type="domain" description="Baseplate J-like central" evidence="2">
    <location>
        <begin position="202"/>
        <end position="274"/>
    </location>
</feature>
<dbReference type="Pfam" id="PF26078">
    <property type="entry name" value="Baseplate_J_M"/>
    <property type="match status" value="1"/>
</dbReference>
<dbReference type="PANTHER" id="PTHR35862">
    <property type="entry name" value="FELS-2 PROPHAGE PROTEIN"/>
    <property type="match status" value="1"/>
</dbReference>
<protein>
    <submittedName>
        <fullName evidence="3">Baseplate J/gp47 family protein</fullName>
    </submittedName>
</protein>
<dbReference type="Pfam" id="PF04865">
    <property type="entry name" value="Baseplate_J"/>
    <property type="match status" value="1"/>
</dbReference>
<gene>
    <name evidence="3" type="ORF">G9470_09820</name>
</gene>
<reference evidence="3 4" key="1">
    <citation type="submission" date="2020-03" db="EMBL/GenBank/DDBJ databases">
        <title>Genome Sequence of industrial isolate, B5A.</title>
        <authorList>
            <person name="Sharma S."/>
            <person name="Patil P.B."/>
            <person name="Korpole S."/>
        </authorList>
    </citation>
    <scope>NUCLEOTIDE SEQUENCE [LARGE SCALE GENOMIC DNA]</scope>
    <source>
        <strain evidence="3 4">PI-S10-B5A</strain>
    </source>
</reference>
<dbReference type="Proteomes" id="UP000539052">
    <property type="component" value="Unassembled WGS sequence"/>
</dbReference>
<sequence length="378" mass="41056">MSSTSELQFIETDAGQIYDFILYVLENGVTEELYPGDERRIFGEALTSLVVALYSTMNDSAKQSTLRYARSEVLDALGEFAGVYRIEALPATTTVRFSLKEAVSQNIIITKGTRVTSDYSRYFHTKETAVLQAGSVYADVEVESTEGGSNYNDIPVGEINVLVDLIPFIDGVSNLSKTDGGGDEEGDEDLRERIRLAPASRSTAGPKNSYKYYAVSADATVADAHVASPSPGVVLITPILYGGEIPDQTILDKVLTACNADDVRPLTDKVEVSAPTTQSYDIELTYYTTAANETAVVENIEADGGSIDQYVYWQGSSLDRNINPDYLRKLILCPEDSEGNHLTGADRVVITKPVYTELDATTVAKFSGSLKVSHEVEG</sequence>
<evidence type="ECO:0000259" key="2">
    <source>
        <dbReference type="Pfam" id="PF26078"/>
    </source>
</evidence>
<dbReference type="InterPro" id="IPR006949">
    <property type="entry name" value="Barrel_Baseplate_J-like"/>
</dbReference>
<proteinExistence type="predicted"/>
<dbReference type="InterPro" id="IPR052726">
    <property type="entry name" value="Phage_Baseplate_Hub"/>
</dbReference>
<feature type="domain" description="Baseplate protein J-like barrel" evidence="1">
    <location>
        <begin position="94"/>
        <end position="181"/>
    </location>
</feature>
<dbReference type="PANTHER" id="PTHR35862:SF1">
    <property type="entry name" value="FELS-2 PROPHAGE PROTEIN"/>
    <property type="match status" value="1"/>
</dbReference>
<name>A0ABX1VQE3_9FIRM</name>
<accession>A0ABX1VQE3</accession>
<organism evidence="3 4">
    <name type="scientific">Lacrimispora defluvii</name>
    <dbReference type="NCBI Taxonomy" id="2719233"/>
    <lineage>
        <taxon>Bacteria</taxon>
        <taxon>Bacillati</taxon>
        <taxon>Bacillota</taxon>
        <taxon>Clostridia</taxon>
        <taxon>Lachnospirales</taxon>
        <taxon>Lachnospiraceae</taxon>
        <taxon>Lacrimispora</taxon>
    </lineage>
</organism>
<dbReference type="InterPro" id="IPR058531">
    <property type="entry name" value="Baseplate_J_M"/>
</dbReference>
<dbReference type="EMBL" id="JAAOXG010000019">
    <property type="protein sequence ID" value="NNJ30082.1"/>
    <property type="molecule type" value="Genomic_DNA"/>
</dbReference>
<evidence type="ECO:0000313" key="3">
    <source>
        <dbReference type="EMBL" id="NNJ30082.1"/>
    </source>
</evidence>
<evidence type="ECO:0000259" key="1">
    <source>
        <dbReference type="Pfam" id="PF04865"/>
    </source>
</evidence>